<sequence length="283" mass="30831">MSAGPLIARTVPTLRRALDNLRKRNATVALVPTMGALHDGHVSLVRLAKRRAGRVVVSIFVNPTQFAPTEDFGAYPRTWKADIARLAAEDVDIVWHPGVKAMYPEGFATRIVPEGPALAGLEDRFRPHFFGGVATVVGKLFTQCRPDVAIFGEKDFQQLRVVAQMARDLDLGVKVIGSRTVRERDGLAMSSRNVYLSADERQTATMLFRAMKESAGRIRAGEPIAPAMARGAEMIKAAGFALDYFELRHAEMLVPVTSSGDGPLRILVAAKLGTTRLIDNIAV</sequence>
<dbReference type="EMBL" id="CP165734">
    <property type="protein sequence ID" value="XDV58667.1"/>
    <property type="molecule type" value="Genomic_DNA"/>
</dbReference>
<feature type="binding site" evidence="13">
    <location>
        <begin position="34"/>
        <end position="41"/>
    </location>
    <ligand>
        <name>ATP</name>
        <dbReference type="ChEBI" id="CHEBI:30616"/>
    </ligand>
</feature>
<dbReference type="EC" id="6.3.2.1" evidence="4 13"/>
<proteinExistence type="inferred from homology"/>
<dbReference type="InterPro" id="IPR014729">
    <property type="entry name" value="Rossmann-like_a/b/a_fold"/>
</dbReference>
<feature type="binding site" evidence="13">
    <location>
        <position position="181"/>
    </location>
    <ligand>
        <name>ATP</name>
        <dbReference type="ChEBI" id="CHEBI:30616"/>
    </ligand>
</feature>
<comment type="miscellaneous">
    <text evidence="13">The reaction proceeds by a bi uni uni bi ping pong mechanism.</text>
</comment>
<evidence type="ECO:0000256" key="9">
    <source>
        <dbReference type="ARBA" id="ARBA00022741"/>
    </source>
</evidence>
<feature type="binding site" evidence="13">
    <location>
        <position position="65"/>
    </location>
    <ligand>
        <name>(R)-pantoate</name>
        <dbReference type="ChEBI" id="CHEBI:15980"/>
    </ligand>
</feature>
<keyword evidence="9 13" id="KW-0547">Nucleotide-binding</keyword>
<evidence type="ECO:0000256" key="2">
    <source>
        <dbReference type="ARBA" id="ARBA00004990"/>
    </source>
</evidence>
<evidence type="ECO:0000256" key="12">
    <source>
        <dbReference type="ARBA" id="ARBA00055042"/>
    </source>
</evidence>
<feature type="binding site" evidence="13">
    <location>
        <begin position="189"/>
        <end position="192"/>
    </location>
    <ligand>
        <name>ATP</name>
        <dbReference type="ChEBI" id="CHEBI:30616"/>
    </ligand>
</feature>
<comment type="function">
    <text evidence="12 13">Catalyzes the condensation of pantoate with beta-alanine in an ATP-dependent reaction via a pantoyl-adenylate intermediate.</text>
</comment>
<evidence type="ECO:0000256" key="8">
    <source>
        <dbReference type="ARBA" id="ARBA00022655"/>
    </source>
</evidence>
<accession>A0AB39XLT3</accession>
<dbReference type="NCBIfam" id="TIGR00018">
    <property type="entry name" value="panC"/>
    <property type="match status" value="1"/>
</dbReference>
<comment type="catalytic activity">
    <reaction evidence="11 13">
        <text>(R)-pantoate + beta-alanine + ATP = (R)-pantothenate + AMP + diphosphate + H(+)</text>
        <dbReference type="Rhea" id="RHEA:10912"/>
        <dbReference type="ChEBI" id="CHEBI:15378"/>
        <dbReference type="ChEBI" id="CHEBI:15980"/>
        <dbReference type="ChEBI" id="CHEBI:29032"/>
        <dbReference type="ChEBI" id="CHEBI:30616"/>
        <dbReference type="ChEBI" id="CHEBI:33019"/>
        <dbReference type="ChEBI" id="CHEBI:57966"/>
        <dbReference type="ChEBI" id="CHEBI:456215"/>
        <dbReference type="EC" id="6.3.2.1"/>
    </reaction>
</comment>
<dbReference type="GO" id="GO:0005524">
    <property type="term" value="F:ATP binding"/>
    <property type="evidence" value="ECO:0007669"/>
    <property type="project" value="UniProtKB-KW"/>
</dbReference>
<protein>
    <recommendedName>
        <fullName evidence="5 13">Pantothenate synthetase</fullName>
        <shortName evidence="13">PS</shortName>
        <ecNumber evidence="4 13">6.3.2.1</ecNumber>
    </recommendedName>
    <alternativeName>
        <fullName evidence="13">Pantoate--beta-alanine ligase</fullName>
    </alternativeName>
    <alternativeName>
        <fullName evidence="13">Pantoate-activating enzyme</fullName>
    </alternativeName>
</protein>
<feature type="binding site" evidence="13">
    <location>
        <position position="65"/>
    </location>
    <ligand>
        <name>beta-alanine</name>
        <dbReference type="ChEBI" id="CHEBI:57966"/>
    </ligand>
</feature>
<evidence type="ECO:0000256" key="5">
    <source>
        <dbReference type="ARBA" id="ARBA00014155"/>
    </source>
</evidence>
<comment type="similarity">
    <text evidence="3 13">Belongs to the pantothenate synthetase family.</text>
</comment>
<reference evidence="14" key="1">
    <citation type="submission" date="2024-08" db="EMBL/GenBank/DDBJ databases">
        <authorList>
            <person name="Chaddad Z."/>
            <person name="Lamrabet M."/>
            <person name="Bouhnik O."/>
            <person name="Alami S."/>
            <person name="Wipf D."/>
            <person name="Courty P.E."/>
            <person name="Missbah El Idrissi M."/>
        </authorList>
    </citation>
    <scope>NUCLEOTIDE SEQUENCE</scope>
    <source>
        <strain evidence="14">LLZ17</strain>
    </source>
</reference>
<dbReference type="AlphaFoldDB" id="A0AB39XLT3"/>
<dbReference type="GO" id="GO:0005829">
    <property type="term" value="C:cytosol"/>
    <property type="evidence" value="ECO:0007669"/>
    <property type="project" value="TreeGrafter"/>
</dbReference>
<evidence type="ECO:0000256" key="10">
    <source>
        <dbReference type="ARBA" id="ARBA00022840"/>
    </source>
</evidence>
<gene>
    <name evidence="13 14" type="primary">panC</name>
    <name evidence="14" type="ORF">AB8Z38_03890</name>
</gene>
<dbReference type="GO" id="GO:0015940">
    <property type="term" value="P:pantothenate biosynthetic process"/>
    <property type="evidence" value="ECO:0007669"/>
    <property type="project" value="UniProtKB-UniRule"/>
</dbReference>
<dbReference type="FunFam" id="3.40.50.620:FF:000114">
    <property type="entry name" value="Pantothenate synthetase"/>
    <property type="match status" value="1"/>
</dbReference>
<evidence type="ECO:0000256" key="1">
    <source>
        <dbReference type="ARBA" id="ARBA00004496"/>
    </source>
</evidence>
<dbReference type="HAMAP" id="MF_00158">
    <property type="entry name" value="PanC"/>
    <property type="match status" value="1"/>
</dbReference>
<evidence type="ECO:0000256" key="6">
    <source>
        <dbReference type="ARBA" id="ARBA00022490"/>
    </source>
</evidence>
<evidence type="ECO:0000256" key="3">
    <source>
        <dbReference type="ARBA" id="ARBA00009256"/>
    </source>
</evidence>
<evidence type="ECO:0000256" key="4">
    <source>
        <dbReference type="ARBA" id="ARBA00012219"/>
    </source>
</evidence>
<dbReference type="SUPFAM" id="SSF52374">
    <property type="entry name" value="Nucleotidylyl transferase"/>
    <property type="match status" value="1"/>
</dbReference>
<evidence type="ECO:0000256" key="7">
    <source>
        <dbReference type="ARBA" id="ARBA00022598"/>
    </source>
</evidence>
<dbReference type="CDD" id="cd00560">
    <property type="entry name" value="PanC"/>
    <property type="match status" value="1"/>
</dbReference>
<dbReference type="GO" id="GO:0004592">
    <property type="term" value="F:pantoate-beta-alanine ligase activity"/>
    <property type="evidence" value="ECO:0007669"/>
    <property type="project" value="UniProtKB-UniRule"/>
</dbReference>
<dbReference type="PANTHER" id="PTHR21299">
    <property type="entry name" value="CYTIDYLATE KINASE/PANTOATE-BETA-ALANINE LIGASE"/>
    <property type="match status" value="1"/>
</dbReference>
<evidence type="ECO:0000313" key="14">
    <source>
        <dbReference type="EMBL" id="XDV58667.1"/>
    </source>
</evidence>
<organism evidence="14">
    <name type="scientific">Bradyrhizobium sp. LLZ17</name>
    <dbReference type="NCBI Taxonomy" id="3239388"/>
    <lineage>
        <taxon>Bacteria</taxon>
        <taxon>Pseudomonadati</taxon>
        <taxon>Pseudomonadota</taxon>
        <taxon>Alphaproteobacteria</taxon>
        <taxon>Hyphomicrobiales</taxon>
        <taxon>Nitrobacteraceae</taxon>
        <taxon>Bradyrhizobium</taxon>
    </lineage>
</organism>
<keyword evidence="6 13" id="KW-0963">Cytoplasm</keyword>
<keyword evidence="10 13" id="KW-0067">ATP-binding</keyword>
<comment type="subunit">
    <text evidence="13">Homodimer.</text>
</comment>
<keyword evidence="7 13" id="KW-0436">Ligase</keyword>
<comment type="pathway">
    <text evidence="2 13">Cofactor biosynthesis; (R)-pantothenate biosynthesis; (R)-pantothenate from (R)-pantoate and beta-alanine: step 1/1.</text>
</comment>
<dbReference type="Gene3D" id="3.40.50.620">
    <property type="entry name" value="HUPs"/>
    <property type="match status" value="1"/>
</dbReference>
<evidence type="ECO:0000256" key="11">
    <source>
        <dbReference type="ARBA" id="ARBA00048258"/>
    </source>
</evidence>
<feature type="binding site" evidence="13">
    <location>
        <begin position="152"/>
        <end position="155"/>
    </location>
    <ligand>
        <name>ATP</name>
        <dbReference type="ChEBI" id="CHEBI:30616"/>
    </ligand>
</feature>
<keyword evidence="8 13" id="KW-0566">Pantothenate biosynthesis</keyword>
<feature type="binding site" evidence="13">
    <location>
        <position position="158"/>
    </location>
    <ligand>
        <name>(R)-pantoate</name>
        <dbReference type="ChEBI" id="CHEBI:15980"/>
    </ligand>
</feature>
<comment type="subcellular location">
    <subcellularLocation>
        <location evidence="1 13">Cytoplasm</location>
    </subcellularLocation>
</comment>
<feature type="active site" description="Proton donor" evidence="13">
    <location>
        <position position="41"/>
    </location>
</feature>
<dbReference type="Gene3D" id="3.30.1300.10">
    <property type="entry name" value="Pantoate-beta-alanine ligase, C-terminal domain"/>
    <property type="match status" value="1"/>
</dbReference>
<dbReference type="RefSeq" id="WP_369723213.1">
    <property type="nucleotide sequence ID" value="NZ_CP165734.1"/>
</dbReference>
<dbReference type="InterPro" id="IPR042176">
    <property type="entry name" value="Pantoate_ligase_C"/>
</dbReference>
<evidence type="ECO:0000256" key="13">
    <source>
        <dbReference type="HAMAP-Rule" id="MF_00158"/>
    </source>
</evidence>
<dbReference type="InterPro" id="IPR003721">
    <property type="entry name" value="Pantoate_ligase"/>
</dbReference>
<dbReference type="Pfam" id="PF02569">
    <property type="entry name" value="Pantoate_ligase"/>
    <property type="match status" value="1"/>
</dbReference>
<dbReference type="PANTHER" id="PTHR21299:SF1">
    <property type="entry name" value="PANTOATE--BETA-ALANINE LIGASE"/>
    <property type="match status" value="1"/>
</dbReference>
<name>A0AB39XLT3_9BRAD</name>